<accession>A0A8S1ECH6</accession>
<reference evidence="1 2" key="1">
    <citation type="submission" date="2020-04" db="EMBL/GenBank/DDBJ databases">
        <authorList>
            <person name="Laetsch R D."/>
            <person name="Stevens L."/>
            <person name="Kumar S."/>
            <person name="Blaxter L. M."/>
        </authorList>
    </citation>
    <scope>NUCLEOTIDE SEQUENCE [LARGE SCALE GENOMIC DNA]</scope>
</reference>
<dbReference type="AlphaFoldDB" id="A0A8S1ECH6"/>
<organism evidence="1 2">
    <name type="scientific">Caenorhabditis bovis</name>
    <dbReference type="NCBI Taxonomy" id="2654633"/>
    <lineage>
        <taxon>Eukaryota</taxon>
        <taxon>Metazoa</taxon>
        <taxon>Ecdysozoa</taxon>
        <taxon>Nematoda</taxon>
        <taxon>Chromadorea</taxon>
        <taxon>Rhabditida</taxon>
        <taxon>Rhabditina</taxon>
        <taxon>Rhabditomorpha</taxon>
        <taxon>Rhabditoidea</taxon>
        <taxon>Rhabditidae</taxon>
        <taxon>Peloderinae</taxon>
        <taxon>Caenorhabditis</taxon>
    </lineage>
</organism>
<dbReference type="EMBL" id="CADEPM010000001">
    <property type="protein sequence ID" value="CAB3397400.1"/>
    <property type="molecule type" value="Genomic_DNA"/>
</dbReference>
<evidence type="ECO:0000313" key="2">
    <source>
        <dbReference type="Proteomes" id="UP000494206"/>
    </source>
</evidence>
<protein>
    <submittedName>
        <fullName evidence="1">Uncharacterized protein</fullName>
    </submittedName>
</protein>
<proteinExistence type="predicted"/>
<dbReference type="Proteomes" id="UP000494206">
    <property type="component" value="Unassembled WGS sequence"/>
</dbReference>
<dbReference type="OrthoDB" id="5794122at2759"/>
<comment type="caution">
    <text evidence="1">The sequence shown here is derived from an EMBL/GenBank/DDBJ whole genome shotgun (WGS) entry which is preliminary data.</text>
</comment>
<sequence length="126" mass="14663">MYPFNRTTSIHAETAIADADDEDEEGHRGQVATSKIVDNIDIIRMHDDWDDSIQLPKSPVEKTILASILELSTINDRWVRTLSAKRRERSGSYFECSWRKLFEFTDFEALQKCDYDEYQGVLKISK</sequence>
<gene>
    <name evidence="1" type="ORF">CBOVIS_LOCUS815</name>
</gene>
<evidence type="ECO:0000313" key="1">
    <source>
        <dbReference type="EMBL" id="CAB3397400.1"/>
    </source>
</evidence>
<keyword evidence="2" id="KW-1185">Reference proteome</keyword>
<name>A0A8S1ECH6_9PELO</name>